<dbReference type="AlphaFoldDB" id="A0A840BTP8"/>
<comment type="caution">
    <text evidence="1">The sequence shown here is derived from an EMBL/GenBank/DDBJ whole genome shotgun (WGS) entry which is preliminary data.</text>
</comment>
<proteinExistence type="predicted"/>
<dbReference type="InterPro" id="IPR027417">
    <property type="entry name" value="P-loop_NTPase"/>
</dbReference>
<protein>
    <recommendedName>
        <fullName evidence="3">Shikimate kinase</fullName>
    </recommendedName>
</protein>
<name>A0A840BTP8_9RHOO</name>
<dbReference type="RefSeq" id="WP_183636072.1">
    <property type="nucleotide sequence ID" value="NZ_BAABLE010000005.1"/>
</dbReference>
<dbReference type="SUPFAM" id="SSF52540">
    <property type="entry name" value="P-loop containing nucleoside triphosphate hydrolases"/>
    <property type="match status" value="1"/>
</dbReference>
<dbReference type="Gene3D" id="3.40.50.300">
    <property type="entry name" value="P-loop containing nucleotide triphosphate hydrolases"/>
    <property type="match status" value="1"/>
</dbReference>
<evidence type="ECO:0000313" key="2">
    <source>
        <dbReference type="Proteomes" id="UP000561045"/>
    </source>
</evidence>
<accession>A0A840BTP8</accession>
<organism evidence="1 2">
    <name type="scientific">Niveibacterium umoris</name>
    <dbReference type="NCBI Taxonomy" id="1193620"/>
    <lineage>
        <taxon>Bacteria</taxon>
        <taxon>Pseudomonadati</taxon>
        <taxon>Pseudomonadota</taxon>
        <taxon>Betaproteobacteria</taxon>
        <taxon>Rhodocyclales</taxon>
        <taxon>Rhodocyclaceae</taxon>
        <taxon>Niveibacterium</taxon>
    </lineage>
</organism>
<evidence type="ECO:0008006" key="3">
    <source>
        <dbReference type="Google" id="ProtNLM"/>
    </source>
</evidence>
<gene>
    <name evidence="1" type="ORF">GGR36_003532</name>
</gene>
<reference evidence="1 2" key="1">
    <citation type="submission" date="2020-08" db="EMBL/GenBank/DDBJ databases">
        <title>Genomic Encyclopedia of Type Strains, Phase IV (KMG-IV): sequencing the most valuable type-strain genomes for metagenomic binning, comparative biology and taxonomic classification.</title>
        <authorList>
            <person name="Goeker M."/>
        </authorList>
    </citation>
    <scope>NUCLEOTIDE SEQUENCE [LARGE SCALE GENOMIC DNA]</scope>
    <source>
        <strain evidence="1 2">DSM 106739</strain>
    </source>
</reference>
<dbReference type="Proteomes" id="UP000561045">
    <property type="component" value="Unassembled WGS sequence"/>
</dbReference>
<sequence length="166" mass="18049">MGRLIILTGAPNAGKTTVAGLLKAQCARLAVIEVDDLRACIAWMPLAEAVPLNLINACDVANNFLAHGLDVLFVYPLSDADFTFIRPRFEPDQEILSVALWCAPDVNAESRGSRVLSGWERERIRWMHGEGMARPRFAQLVDTTDISAQAAADTVKRICALASAAE</sequence>
<evidence type="ECO:0000313" key="1">
    <source>
        <dbReference type="EMBL" id="MBB4014186.1"/>
    </source>
</evidence>
<dbReference type="EMBL" id="JACIET010000002">
    <property type="protein sequence ID" value="MBB4014186.1"/>
    <property type="molecule type" value="Genomic_DNA"/>
</dbReference>
<keyword evidence="2" id="KW-1185">Reference proteome</keyword>